<evidence type="ECO:0000256" key="1">
    <source>
        <dbReference type="ARBA" id="ARBA00010378"/>
    </source>
</evidence>
<dbReference type="STRING" id="1348624.GCA_001591545_01627"/>
<dbReference type="CDD" id="cd00009">
    <property type="entry name" value="AAA"/>
    <property type="match status" value="1"/>
</dbReference>
<dbReference type="InterPro" id="IPR003959">
    <property type="entry name" value="ATPase_AAA_core"/>
</dbReference>
<comment type="similarity">
    <text evidence="1">Belongs to the CbxX/CfxQ family.</text>
</comment>
<dbReference type="NCBIfam" id="TIGR02881">
    <property type="entry name" value="spore_V_K"/>
    <property type="match status" value="1"/>
</dbReference>
<keyword evidence="3" id="KW-0067">ATP-binding</keyword>
<dbReference type="SMART" id="SM00382">
    <property type="entry name" value="AAA"/>
    <property type="match status" value="1"/>
</dbReference>
<dbReference type="InterPro" id="IPR000641">
    <property type="entry name" value="CbxX/CfxQ"/>
</dbReference>
<keyword evidence="6" id="KW-1185">Reference proteome</keyword>
<dbReference type="EMBL" id="LS483476">
    <property type="protein sequence ID" value="SQI60087.1"/>
    <property type="molecule type" value="Genomic_DNA"/>
</dbReference>
<dbReference type="Pfam" id="PF17866">
    <property type="entry name" value="AAA_lid_6"/>
    <property type="match status" value="1"/>
</dbReference>
<dbReference type="Pfam" id="PF00004">
    <property type="entry name" value="AAA"/>
    <property type="match status" value="1"/>
</dbReference>
<organism evidence="5 6">
    <name type="scientific">Lederbergia lenta</name>
    <name type="common">Bacillus lentus</name>
    <dbReference type="NCBI Taxonomy" id="1467"/>
    <lineage>
        <taxon>Bacteria</taxon>
        <taxon>Bacillati</taxon>
        <taxon>Bacillota</taxon>
        <taxon>Bacilli</taxon>
        <taxon>Bacillales</taxon>
        <taxon>Bacillaceae</taxon>
        <taxon>Lederbergia</taxon>
    </lineage>
</organism>
<feature type="domain" description="AAA+ ATPase" evidence="4">
    <location>
        <begin position="144"/>
        <end position="282"/>
    </location>
</feature>
<name>A0A2X4W624_LEDLE</name>
<dbReference type="Gene3D" id="1.10.8.60">
    <property type="match status" value="1"/>
</dbReference>
<protein>
    <submittedName>
        <fullName evidence="5">Stage V sporulation protein K</fullName>
    </submittedName>
</protein>
<evidence type="ECO:0000256" key="3">
    <source>
        <dbReference type="ARBA" id="ARBA00022840"/>
    </source>
</evidence>
<keyword evidence="2" id="KW-0547">Nucleotide-binding</keyword>
<dbReference type="InterPro" id="IPR014232">
    <property type="entry name" value="Spore_V_K"/>
</dbReference>
<dbReference type="InterPro" id="IPR027417">
    <property type="entry name" value="P-loop_NTPase"/>
</dbReference>
<dbReference type="InterPro" id="IPR050773">
    <property type="entry name" value="CbxX/CfxQ_RuBisCO_ESX"/>
</dbReference>
<evidence type="ECO:0000313" key="6">
    <source>
        <dbReference type="Proteomes" id="UP000249134"/>
    </source>
</evidence>
<reference evidence="5 6" key="1">
    <citation type="submission" date="2018-06" db="EMBL/GenBank/DDBJ databases">
        <authorList>
            <consortium name="Pathogen Informatics"/>
            <person name="Doyle S."/>
        </authorList>
    </citation>
    <scope>NUCLEOTIDE SEQUENCE [LARGE SCALE GENOMIC DNA]</scope>
    <source>
        <strain evidence="5 6">NCTC4824</strain>
    </source>
</reference>
<dbReference type="PANTHER" id="PTHR43392">
    <property type="entry name" value="AAA-TYPE ATPASE FAMILY PROTEIN / ANKYRIN REPEAT FAMILY PROTEIN"/>
    <property type="match status" value="1"/>
</dbReference>
<dbReference type="InterPro" id="IPR003593">
    <property type="entry name" value="AAA+_ATPase"/>
</dbReference>
<dbReference type="KEGG" id="blen:NCTC4824_02578"/>
<dbReference type="InterPro" id="IPR041627">
    <property type="entry name" value="AAA_lid_6"/>
</dbReference>
<dbReference type="PRINTS" id="PR00819">
    <property type="entry name" value="CBXCFQXSUPER"/>
</dbReference>
<dbReference type="AlphaFoldDB" id="A0A2X4W624"/>
<evidence type="ECO:0000259" key="4">
    <source>
        <dbReference type="SMART" id="SM00382"/>
    </source>
</evidence>
<dbReference type="Proteomes" id="UP000249134">
    <property type="component" value="Chromosome 1"/>
</dbReference>
<dbReference type="GO" id="GO:0016887">
    <property type="term" value="F:ATP hydrolysis activity"/>
    <property type="evidence" value="ECO:0007669"/>
    <property type="project" value="InterPro"/>
</dbReference>
<dbReference type="GO" id="GO:0005524">
    <property type="term" value="F:ATP binding"/>
    <property type="evidence" value="ECO:0007669"/>
    <property type="project" value="UniProtKB-KW"/>
</dbReference>
<dbReference type="Gene3D" id="3.40.50.300">
    <property type="entry name" value="P-loop containing nucleotide triphosphate hydrolases"/>
    <property type="match status" value="1"/>
</dbReference>
<gene>
    <name evidence="5" type="primary">cbbX</name>
    <name evidence="5" type="ORF">NCTC4824_02578</name>
</gene>
<sequence length="370" mass="42751">MTIYARFYFEFFHEGLTSVLDISPMNIMSMSEYTLKINSNQLFFWAYTVFDCEVMGMDEPLRMKNNGQISIMLNVNKREKLKQKPNNGISSKPLSHEHAILTELENEMNELVGMKEMKKMMQEVYAWIYINKKRDAAGLKPGKQVLHMMFKGNPGTGKTTVARLIGKLFQKMDVLPKGHLIEAERADLVGEYIGHTAQKTRDLVKKATGGILFVDEAYSLGRGGEKDFGKEAIDTLVKHMEDKQHEFILILAGYSREMEHFLKLNPGLHSRFPLVFHFPDYTVNELMQIGERMLKEKEYVISQEAETKLKDHLLYAKAMNTNTFSNGRYIRNILEKAIRAQAMRLLKERELDKNTLSMLVSADFHFQEVD</sequence>
<proteinExistence type="inferred from homology"/>
<evidence type="ECO:0000313" key="5">
    <source>
        <dbReference type="EMBL" id="SQI60087.1"/>
    </source>
</evidence>
<dbReference type="FunFam" id="3.40.50.300:FF:000216">
    <property type="entry name" value="Type VII secretion ATPase EccA"/>
    <property type="match status" value="1"/>
</dbReference>
<accession>A0A2X4W624</accession>
<dbReference type="SUPFAM" id="SSF52540">
    <property type="entry name" value="P-loop containing nucleoside triphosphate hydrolases"/>
    <property type="match status" value="1"/>
</dbReference>
<evidence type="ECO:0000256" key="2">
    <source>
        <dbReference type="ARBA" id="ARBA00022741"/>
    </source>
</evidence>
<dbReference type="PANTHER" id="PTHR43392:SF2">
    <property type="entry name" value="AAA-TYPE ATPASE FAMILY PROTEIN _ ANKYRIN REPEAT FAMILY PROTEIN"/>
    <property type="match status" value="1"/>
</dbReference>